<evidence type="ECO:0000313" key="3">
    <source>
        <dbReference type="Proteomes" id="UP000491237"/>
    </source>
</evidence>
<accession>A0A844ENS2</accession>
<sequence>METMRVENLAKTYGEKTLFDKLNFIINEHDRIGLIGTNGTGKTSLLNALAGIDQDSTGDIITSKTYSIGYLKQDPELDDQLSIMDAVFSGSQDVYQTIRNYEAALKEFSAHPEDEQA</sequence>
<dbReference type="GO" id="GO:0005524">
    <property type="term" value="F:ATP binding"/>
    <property type="evidence" value="ECO:0007669"/>
    <property type="project" value="UniProtKB-KW"/>
</dbReference>
<dbReference type="PANTHER" id="PTHR42855">
    <property type="entry name" value="ABC TRANSPORTER ATP-BINDING SUBUNIT"/>
    <property type="match status" value="1"/>
</dbReference>
<feature type="non-terminal residue" evidence="2">
    <location>
        <position position="117"/>
    </location>
</feature>
<dbReference type="Proteomes" id="UP000491237">
    <property type="component" value="Unassembled WGS sequence"/>
</dbReference>
<comment type="caution">
    <text evidence="2">The sequence shown here is derived from an EMBL/GenBank/DDBJ whole genome shotgun (WGS) entry which is preliminary data.</text>
</comment>
<dbReference type="Gene3D" id="3.40.50.300">
    <property type="entry name" value="P-loop containing nucleotide triphosphate hydrolases"/>
    <property type="match status" value="1"/>
</dbReference>
<gene>
    <name evidence="2" type="ORF">GKC44_12230</name>
</gene>
<organism evidence="2 3">
    <name type="scientific">Lentilactobacillus parabuchneri</name>
    <dbReference type="NCBI Taxonomy" id="152331"/>
    <lineage>
        <taxon>Bacteria</taxon>
        <taxon>Bacillati</taxon>
        <taxon>Bacillota</taxon>
        <taxon>Bacilli</taxon>
        <taxon>Lactobacillales</taxon>
        <taxon>Lactobacillaceae</taxon>
        <taxon>Lentilactobacillus</taxon>
    </lineage>
</organism>
<dbReference type="SUPFAM" id="SSF52540">
    <property type="entry name" value="P-loop containing nucleoside triphosphate hydrolases"/>
    <property type="match status" value="1"/>
</dbReference>
<dbReference type="InterPro" id="IPR003439">
    <property type="entry name" value="ABC_transporter-like_ATP-bd"/>
</dbReference>
<dbReference type="PANTHER" id="PTHR42855:SF1">
    <property type="entry name" value="ABC TRANSPORTER DOMAIN-CONTAINING PROTEIN"/>
    <property type="match status" value="1"/>
</dbReference>
<dbReference type="Pfam" id="PF00005">
    <property type="entry name" value="ABC_tran"/>
    <property type="match status" value="1"/>
</dbReference>
<keyword evidence="2" id="KW-0067">ATP-binding</keyword>
<evidence type="ECO:0000313" key="2">
    <source>
        <dbReference type="EMBL" id="MSE21984.1"/>
    </source>
</evidence>
<dbReference type="EMBL" id="WKKY01000734">
    <property type="protein sequence ID" value="MSE21984.1"/>
    <property type="molecule type" value="Genomic_DNA"/>
</dbReference>
<reference evidence="2 3" key="1">
    <citation type="submission" date="2019-11" db="EMBL/GenBank/DDBJ databases">
        <title>Draft Genome Sequence of Plant Growth-Promoting Rhizosphere-Associated Bacteria.</title>
        <authorList>
            <person name="Vasilyev I.Y."/>
            <person name="Radchenko V."/>
            <person name="Ilnitskaya E.V."/>
        </authorList>
    </citation>
    <scope>NUCLEOTIDE SEQUENCE [LARGE SCALE GENOMIC DNA]</scope>
    <source>
        <strain evidence="2 3">VRA_07sq_f</strain>
    </source>
</reference>
<feature type="domain" description="ABC transporter" evidence="1">
    <location>
        <begin position="20"/>
        <end position="104"/>
    </location>
</feature>
<dbReference type="InterPro" id="IPR051309">
    <property type="entry name" value="ABCF_ATPase"/>
</dbReference>
<evidence type="ECO:0000259" key="1">
    <source>
        <dbReference type="Pfam" id="PF00005"/>
    </source>
</evidence>
<protein>
    <submittedName>
        <fullName evidence="2">ATP-binding cassette domain-containing protein</fullName>
    </submittedName>
</protein>
<dbReference type="GO" id="GO:0016887">
    <property type="term" value="F:ATP hydrolysis activity"/>
    <property type="evidence" value="ECO:0007669"/>
    <property type="project" value="InterPro"/>
</dbReference>
<dbReference type="InterPro" id="IPR027417">
    <property type="entry name" value="P-loop_NTPase"/>
</dbReference>
<keyword evidence="2" id="KW-0547">Nucleotide-binding</keyword>
<proteinExistence type="predicted"/>
<dbReference type="AlphaFoldDB" id="A0A844ENS2"/>
<name>A0A844ENS2_9LACO</name>